<feature type="signal peptide" evidence="3">
    <location>
        <begin position="1"/>
        <end position="21"/>
    </location>
</feature>
<evidence type="ECO:0000256" key="2">
    <source>
        <dbReference type="ARBA" id="ARBA00023295"/>
    </source>
</evidence>
<protein>
    <recommendedName>
        <fullName evidence="4">Glycoside hydrolase family 5 domain-containing protein</fullName>
    </recommendedName>
</protein>
<dbReference type="OrthoDB" id="9771116at2"/>
<organism evidence="5 6">
    <name type="scientific">Methylotenera versatilis (strain 301)</name>
    <dbReference type="NCBI Taxonomy" id="666681"/>
    <lineage>
        <taxon>Bacteria</taxon>
        <taxon>Pseudomonadati</taxon>
        <taxon>Pseudomonadota</taxon>
        <taxon>Betaproteobacteria</taxon>
        <taxon>Nitrosomonadales</taxon>
        <taxon>Methylophilaceae</taxon>
        <taxon>Methylotenera</taxon>
    </lineage>
</organism>
<dbReference type="eggNOG" id="COG3934">
    <property type="taxonomic scope" value="Bacteria"/>
</dbReference>
<proteinExistence type="predicted"/>
<evidence type="ECO:0000313" key="6">
    <source>
        <dbReference type="Proteomes" id="UP000000383"/>
    </source>
</evidence>
<dbReference type="HOGENOM" id="CLU_006956_1_0_4"/>
<dbReference type="InterPro" id="IPR017853">
    <property type="entry name" value="GH"/>
</dbReference>
<dbReference type="KEGG" id="meh:M301_0762"/>
<keyword evidence="6" id="KW-1185">Reference proteome</keyword>
<reference evidence="6" key="1">
    <citation type="submission" date="2010-05" db="EMBL/GenBank/DDBJ databases">
        <title>Complete sequence of Methylotenera sp. 301.</title>
        <authorList>
            <person name="Lucas S."/>
            <person name="Copeland A."/>
            <person name="Lapidus A."/>
            <person name="Cheng J.-F."/>
            <person name="Bruce D."/>
            <person name="Goodwin L."/>
            <person name="Pitluck S."/>
            <person name="Clum A."/>
            <person name="Land M."/>
            <person name="Hauser L."/>
            <person name="Kyrpides N."/>
            <person name="Ivanova N."/>
            <person name="Chistoservova L."/>
            <person name="Kalyuzhnaya M."/>
            <person name="Woyke T."/>
        </authorList>
    </citation>
    <scope>NUCLEOTIDE SEQUENCE [LARGE SCALE GENOMIC DNA]</scope>
    <source>
        <strain evidence="6">301</strain>
    </source>
</reference>
<evidence type="ECO:0000313" key="5">
    <source>
        <dbReference type="EMBL" id="ADI29146.1"/>
    </source>
</evidence>
<keyword evidence="2" id="KW-0326">Glycosidase</keyword>
<accession>D7DPA2</accession>
<dbReference type="Proteomes" id="UP000000383">
    <property type="component" value="Chromosome"/>
</dbReference>
<dbReference type="Gene3D" id="3.20.20.80">
    <property type="entry name" value="Glycosidases"/>
    <property type="match status" value="1"/>
</dbReference>
<reference evidence="5 6" key="2">
    <citation type="journal article" date="2011" name="J. Bacteriol.">
        <title>Genomes of three methylotrophs from a single niche uncover genetic and metabolic divergence of Methylophilaceae.</title>
        <authorList>
            <person name="Lapidus A."/>
            <person name="Clum A."/>
            <person name="Labutti K."/>
            <person name="Kaluzhnaya M.G."/>
            <person name="Lim S."/>
            <person name="Beck D.A."/>
            <person name="Glavina Del Rio T."/>
            <person name="Nolan M."/>
            <person name="Mavromatis K."/>
            <person name="Huntemann M."/>
            <person name="Lucas S."/>
            <person name="Lidstrom M.E."/>
            <person name="Ivanova N."/>
            <person name="Chistoserdova L."/>
        </authorList>
    </citation>
    <scope>NUCLEOTIDE SEQUENCE [LARGE SCALE GENOMIC DNA]</scope>
    <source>
        <strain evidence="5 6">301</strain>
    </source>
</reference>
<feature type="domain" description="Glycoside hydrolase family 5" evidence="4">
    <location>
        <begin position="105"/>
        <end position="211"/>
    </location>
</feature>
<evidence type="ECO:0000256" key="1">
    <source>
        <dbReference type="ARBA" id="ARBA00022801"/>
    </source>
</evidence>
<gene>
    <name evidence="5" type="ordered locus">M301_0762</name>
</gene>
<dbReference type="RefSeq" id="WP_013147462.1">
    <property type="nucleotide sequence ID" value="NC_014207.1"/>
</dbReference>
<sequence precursor="true">MKFNRHNILILLCCLAGVMHASVTAASENWVPVKDVSLMIEPGSILDFSNLTLPAKPIQKRIIVNQQGHYAFEDAPEKPVRFLIGSLGFGVNLGGFPSHDLVDLYVKQYRMHGYNMVRLDFVESMLMEGRKVDFDYNPEQLDRFQYLISALKSNGIYLILNGLSNDNGGYGNITERWLGKKQLHQGIYFDAEKQAHWKKLMATMYGSVNPYTGMSILKDPTLAGLILVNEGNLVFVNRQGVSPVFKPQFAKWLKKKYGSNQALKAAWGNEYKKEDDIESNQVSFPAPDAWTSHRMSDVQQFFVETEKKTADWMTQYLRSQGYQGLVTSYNVWHAPEAQASRAQFEWVDMHNYFAHPEYISSQEMSVRQDSMLKGDANYIRELTSAKHIGKAYTVTEHGQVFWNQYRRENGLALPAYAALQSWDGICQHSGAIDLSYAPTVGRKNFINPFAVGTDPISRATETLSALLFLRGDVSPAKHTIVVKFGHSDAFDKSAHLGNTPSDISKLSLVTGIGLAWQGNTQQASTANKGLYDAEVLLNQPGLNILKDGALAPVKVTSNLSTKLDKLAKDYGGKLAYKLSKVNVIADDRWAARVEDLRKSDFIDVNNLTNAQQDLFQSDTGELFLDAQKKQMKVITPNTEAVVFDELNQITLNQLSVLSADSPALVAVSAMDKQPLANSKRMLVVLSTDARNTDMRFSDAAETTSTDLGVAPVLIRIAKVKLGLKNINKSKLKVFSTNLRGQRKDQIKVIQTENGIEFDLDISKLTHGATTYFEISV</sequence>
<evidence type="ECO:0000256" key="3">
    <source>
        <dbReference type="SAM" id="SignalP"/>
    </source>
</evidence>
<dbReference type="InterPro" id="IPR001547">
    <property type="entry name" value="Glyco_hydro_5"/>
</dbReference>
<evidence type="ECO:0000259" key="4">
    <source>
        <dbReference type="Pfam" id="PF00150"/>
    </source>
</evidence>
<keyword evidence="1" id="KW-0378">Hydrolase</keyword>
<dbReference type="EMBL" id="CP002056">
    <property type="protein sequence ID" value="ADI29146.1"/>
    <property type="molecule type" value="Genomic_DNA"/>
</dbReference>
<dbReference type="GO" id="GO:0004553">
    <property type="term" value="F:hydrolase activity, hydrolyzing O-glycosyl compounds"/>
    <property type="evidence" value="ECO:0007669"/>
    <property type="project" value="InterPro"/>
</dbReference>
<name>D7DPA2_METV0</name>
<keyword evidence="3" id="KW-0732">Signal</keyword>
<feature type="chain" id="PRO_5003094618" description="Glycoside hydrolase family 5 domain-containing protein" evidence="3">
    <location>
        <begin position="22"/>
        <end position="776"/>
    </location>
</feature>
<dbReference type="SUPFAM" id="SSF51445">
    <property type="entry name" value="(Trans)glycosidases"/>
    <property type="match status" value="1"/>
</dbReference>
<dbReference type="Pfam" id="PF00150">
    <property type="entry name" value="Cellulase"/>
    <property type="match status" value="1"/>
</dbReference>
<dbReference type="STRING" id="666681.M301_0762"/>
<dbReference type="AlphaFoldDB" id="D7DPA2"/>
<dbReference type="GO" id="GO:0000272">
    <property type="term" value="P:polysaccharide catabolic process"/>
    <property type="evidence" value="ECO:0007669"/>
    <property type="project" value="InterPro"/>
</dbReference>